<proteinExistence type="predicted"/>
<dbReference type="GO" id="GO:0052689">
    <property type="term" value="F:carboxylic ester hydrolase activity"/>
    <property type="evidence" value="ECO:0007669"/>
    <property type="project" value="TreeGrafter"/>
</dbReference>
<feature type="domain" description="AB hydrolase-1" evidence="1">
    <location>
        <begin position="178"/>
        <end position="413"/>
    </location>
</feature>
<comment type="caution">
    <text evidence="2">The sequence shown here is derived from an EMBL/GenBank/DDBJ whole genome shotgun (WGS) entry which is preliminary data.</text>
</comment>
<gene>
    <name evidence="2" type="ORF">GGR14_002918</name>
</gene>
<dbReference type="AlphaFoldDB" id="A0A7W6HZ64"/>
<dbReference type="RefSeq" id="WP_124318116.1">
    <property type="nucleotide sequence ID" value="NZ_AP028155.1"/>
</dbReference>
<dbReference type="Proteomes" id="UP000546007">
    <property type="component" value="Unassembled WGS sequence"/>
</dbReference>
<dbReference type="Gene3D" id="3.40.50.1820">
    <property type="entry name" value="alpha/beta hydrolase"/>
    <property type="match status" value="1"/>
</dbReference>
<dbReference type="PANTHER" id="PTHR43265:SF1">
    <property type="entry name" value="ESTERASE ESTD"/>
    <property type="match status" value="1"/>
</dbReference>
<dbReference type="EMBL" id="JACIES010000008">
    <property type="protein sequence ID" value="MBB4027108.1"/>
    <property type="molecule type" value="Genomic_DNA"/>
</dbReference>
<protein>
    <recommendedName>
        <fullName evidence="1">AB hydrolase-1 domain-containing protein</fullName>
    </recommendedName>
</protein>
<dbReference type="PANTHER" id="PTHR43265">
    <property type="entry name" value="ESTERASE ESTD"/>
    <property type="match status" value="1"/>
</dbReference>
<evidence type="ECO:0000313" key="3">
    <source>
        <dbReference type="Proteomes" id="UP000546007"/>
    </source>
</evidence>
<sequence>MLHLKTIALLSSVTLIGCTSSPHAWQGQSGSKRVFIELETTPEGTSQAFLSLPEQWIDKAKADTLVLSDESILAIFNRENIRFEGSFHSGKDSIQAEVTTYGKTREFALGKVDSLQPVYFAQNPRPPYPYRSEEVTYVSCDSIQVAGTLTIPQGKGPFPAAIIISGTGKQDRDGTFSGHKPFFKIADYLTRQGFIVLRADDRGTGKTNGIYEEATTSDFARDAQAGINYLKQRPETDTKHIGVIGHSEGGQVALMLGADSPDVSFVISLAGVGVDGLQILKLQNDAILRTTPGMTPERVDQFMSLFNTLFDKVHSVPLEQPLDIPLRQAFDQWVAQQDEATLKAVNFNDGRDEMFFSRYLHQAQGRWYREMINYDPENYIPRIRKPVLALNGDKDIMVPAKENLESIKQLLDKGGNTQYKIVELPGLNHMFQRCKECTREEIPDLEDVFSEEALQIMGDWLQENVQKDRK</sequence>
<dbReference type="InterPro" id="IPR029058">
    <property type="entry name" value="AB_hydrolase_fold"/>
</dbReference>
<organism evidence="2 3">
    <name type="scientific">Butyricimonas faecihominis</name>
    <dbReference type="NCBI Taxonomy" id="1472416"/>
    <lineage>
        <taxon>Bacteria</taxon>
        <taxon>Pseudomonadati</taxon>
        <taxon>Bacteroidota</taxon>
        <taxon>Bacteroidia</taxon>
        <taxon>Bacteroidales</taxon>
        <taxon>Odoribacteraceae</taxon>
        <taxon>Butyricimonas</taxon>
    </lineage>
</organism>
<evidence type="ECO:0000313" key="2">
    <source>
        <dbReference type="EMBL" id="MBB4027108.1"/>
    </source>
</evidence>
<keyword evidence="3" id="KW-1185">Reference proteome</keyword>
<evidence type="ECO:0000259" key="1">
    <source>
        <dbReference type="Pfam" id="PF00561"/>
    </source>
</evidence>
<dbReference type="PROSITE" id="PS51257">
    <property type="entry name" value="PROKAR_LIPOPROTEIN"/>
    <property type="match status" value="1"/>
</dbReference>
<dbReference type="Pfam" id="PF00561">
    <property type="entry name" value="Abhydrolase_1"/>
    <property type="match status" value="1"/>
</dbReference>
<dbReference type="SUPFAM" id="SSF53474">
    <property type="entry name" value="alpha/beta-Hydrolases"/>
    <property type="match status" value="1"/>
</dbReference>
<name>A0A7W6HZ64_9BACT</name>
<dbReference type="InterPro" id="IPR053145">
    <property type="entry name" value="AB_hydrolase_Est10"/>
</dbReference>
<dbReference type="GeneID" id="93100076"/>
<accession>A0A7W6HZ64</accession>
<reference evidence="2 3" key="1">
    <citation type="submission" date="2020-08" db="EMBL/GenBank/DDBJ databases">
        <title>Genomic Encyclopedia of Type Strains, Phase IV (KMG-IV): sequencing the most valuable type-strain genomes for metagenomic binning, comparative biology and taxonomic classification.</title>
        <authorList>
            <person name="Goeker M."/>
        </authorList>
    </citation>
    <scope>NUCLEOTIDE SEQUENCE [LARGE SCALE GENOMIC DNA]</scope>
    <source>
        <strain evidence="2 3">DSM 105721</strain>
    </source>
</reference>
<dbReference type="OrthoDB" id="9809549at2"/>
<dbReference type="InterPro" id="IPR000073">
    <property type="entry name" value="AB_hydrolase_1"/>
</dbReference>